<dbReference type="Pfam" id="PF00793">
    <property type="entry name" value="DAHP_synth_1"/>
    <property type="match status" value="1"/>
</dbReference>
<dbReference type="InterPro" id="IPR041071">
    <property type="entry name" value="DAHP_snth_FXD"/>
</dbReference>
<evidence type="ECO:0000259" key="4">
    <source>
        <dbReference type="Pfam" id="PF18152"/>
    </source>
</evidence>
<dbReference type="NCBIfam" id="NF006421">
    <property type="entry name" value="PRK08673.1"/>
    <property type="match status" value="1"/>
</dbReference>
<dbReference type="SUPFAM" id="SSF51569">
    <property type="entry name" value="Aldolase"/>
    <property type="match status" value="1"/>
</dbReference>
<evidence type="ECO:0000256" key="1">
    <source>
        <dbReference type="ARBA" id="ARBA00022679"/>
    </source>
</evidence>
<name>A0A5B9MKX9_9BACT</name>
<evidence type="ECO:0000313" key="5">
    <source>
        <dbReference type="EMBL" id="QEG00681.1"/>
    </source>
</evidence>
<feature type="region of interest" description="Disordered" evidence="2">
    <location>
        <begin position="1"/>
        <end position="34"/>
    </location>
</feature>
<dbReference type="InterPro" id="IPR006268">
    <property type="entry name" value="DAHP_syn_2"/>
</dbReference>
<dbReference type="AlphaFoldDB" id="A0A5B9MKX9"/>
<evidence type="ECO:0000313" key="6">
    <source>
        <dbReference type="Proteomes" id="UP000321353"/>
    </source>
</evidence>
<sequence>MKTKPSPLRAYTRPRPCQEGRLLRTGTGSENTATVFPPRKTFALDEPPPGSLNSPASIPFPARSSPNCFQRFTVILILKGGATDEQVDHVIERVEAMGLKAHLSRGTYRTIIGIIGDESKIVVESVRSIPGVAQVVPVLPPYKLASREAHPESSVIDVSGVKIGGGSIGMIAGPCSVEEEDRMHRIAEQVAAAGANLFRGGAYKPRTSPYAFQGLGEEGLKRLRDVGQAHGMPVVTEVTDPRLVGLVAEYADMLQVGARNMQNFALLNEVGASQRPVLLKRGMSATITDLLMCAEYILSQGNPNVVLCERGIKSFDPATRNLFDVAAVPLVQQLSHLPIIVDPSHATGKPELIPACAMAGLAAGADGIHIEVHDCPEVAKSDGPQALLPEQYAELTSQLKSLAKLLGKTISPLPEKTA</sequence>
<organism evidence="5 6">
    <name type="scientific">Stieleria maiorica</name>
    <dbReference type="NCBI Taxonomy" id="2795974"/>
    <lineage>
        <taxon>Bacteria</taxon>
        <taxon>Pseudomonadati</taxon>
        <taxon>Planctomycetota</taxon>
        <taxon>Planctomycetia</taxon>
        <taxon>Pirellulales</taxon>
        <taxon>Pirellulaceae</taxon>
        <taxon>Stieleria</taxon>
    </lineage>
</organism>
<dbReference type="EC" id="2.5.1.54" evidence="5"/>
<dbReference type="PANTHER" id="PTHR43018:SF2">
    <property type="entry name" value="PHOSPHO-2-DEHYDRO-3-DEOXYHEPTONATE ALDOLASE"/>
    <property type="match status" value="1"/>
</dbReference>
<dbReference type="PANTHER" id="PTHR43018">
    <property type="entry name" value="PHOSPHO-2-DEHYDRO-3-DEOXYHEPTONATE ALDOLASE"/>
    <property type="match status" value="1"/>
</dbReference>
<dbReference type="GO" id="GO:0016832">
    <property type="term" value="F:aldehyde-lyase activity"/>
    <property type="evidence" value="ECO:0007669"/>
    <property type="project" value="InterPro"/>
</dbReference>
<proteinExistence type="predicted"/>
<dbReference type="EMBL" id="CP036264">
    <property type="protein sequence ID" value="QEG00681.1"/>
    <property type="molecule type" value="Genomic_DNA"/>
</dbReference>
<evidence type="ECO:0000259" key="3">
    <source>
        <dbReference type="Pfam" id="PF00793"/>
    </source>
</evidence>
<accession>A0A5B9MKX9</accession>
<dbReference type="GO" id="GO:0003849">
    <property type="term" value="F:3-deoxy-7-phosphoheptulonate synthase activity"/>
    <property type="evidence" value="ECO:0007669"/>
    <property type="project" value="UniProtKB-EC"/>
</dbReference>
<dbReference type="Pfam" id="PF18152">
    <property type="entry name" value="DAHP_snth_FXD"/>
    <property type="match status" value="1"/>
</dbReference>
<dbReference type="InterPro" id="IPR052899">
    <property type="entry name" value="Class-I_DAHP_synthase"/>
</dbReference>
<dbReference type="NCBIfam" id="TIGR01361">
    <property type="entry name" value="DAHP_synth_Bsub"/>
    <property type="match status" value="1"/>
</dbReference>
<keyword evidence="6" id="KW-1185">Reference proteome</keyword>
<dbReference type="Proteomes" id="UP000321353">
    <property type="component" value="Chromosome"/>
</dbReference>
<dbReference type="InterPro" id="IPR013785">
    <property type="entry name" value="Aldolase_TIM"/>
</dbReference>
<dbReference type="KEGG" id="smam:Mal15_47520"/>
<dbReference type="NCBIfam" id="NF009239">
    <property type="entry name" value="PRK12595.1"/>
    <property type="match status" value="1"/>
</dbReference>
<feature type="domain" description="DAHP synthetase I/KDSA" evidence="3">
    <location>
        <begin position="160"/>
        <end position="405"/>
    </location>
</feature>
<reference evidence="5 6" key="1">
    <citation type="submission" date="2019-02" db="EMBL/GenBank/DDBJ databases">
        <title>Planctomycetal bacteria perform biofilm scaping via a novel small molecule.</title>
        <authorList>
            <person name="Jeske O."/>
            <person name="Boedeker C."/>
            <person name="Wiegand S."/>
            <person name="Breitling P."/>
            <person name="Kallscheuer N."/>
            <person name="Jogler M."/>
            <person name="Rohde M."/>
            <person name="Petersen J."/>
            <person name="Medema M.H."/>
            <person name="Surup F."/>
            <person name="Jogler C."/>
        </authorList>
    </citation>
    <scope>NUCLEOTIDE SEQUENCE [LARGE SCALE GENOMIC DNA]</scope>
    <source>
        <strain evidence="5 6">Mal15</strain>
    </source>
</reference>
<protein>
    <submittedName>
        <fullName evidence="5">Phospho-2-dehydro-3-deoxyheptonate aldolase</fullName>
        <ecNumber evidence="5">2.5.1.54</ecNumber>
    </submittedName>
</protein>
<keyword evidence="1 5" id="KW-0808">Transferase</keyword>
<feature type="domain" description="DAHP synthase ferredoxin-like" evidence="4">
    <location>
        <begin position="75"/>
        <end position="139"/>
    </location>
</feature>
<dbReference type="Gene3D" id="3.20.20.70">
    <property type="entry name" value="Aldolase class I"/>
    <property type="match status" value="1"/>
</dbReference>
<gene>
    <name evidence="5" type="primary">aroF</name>
    <name evidence="5" type="ORF">Mal15_47520</name>
</gene>
<dbReference type="GO" id="GO:0009073">
    <property type="term" value="P:aromatic amino acid family biosynthetic process"/>
    <property type="evidence" value="ECO:0007669"/>
    <property type="project" value="InterPro"/>
</dbReference>
<evidence type="ECO:0000256" key="2">
    <source>
        <dbReference type="SAM" id="MobiDB-lite"/>
    </source>
</evidence>
<dbReference type="InterPro" id="IPR006218">
    <property type="entry name" value="DAHP1/KDSA"/>
</dbReference>
<dbReference type="Gene3D" id="3.30.70.1140">
    <property type="entry name" value="Phospho-2-dehydro-3-deoxyheptonate aldolase, domain 1"/>
    <property type="match status" value="1"/>
</dbReference>